<evidence type="ECO:0000256" key="1">
    <source>
        <dbReference type="SAM" id="MobiDB-lite"/>
    </source>
</evidence>
<feature type="compositionally biased region" description="Polar residues" evidence="1">
    <location>
        <begin position="15"/>
        <end position="24"/>
    </location>
</feature>
<sequence>MSGGPDSGAAAPRATGTSSPSSAVTYPMLRTASSSAQLPNTDVTAAISASGLPAR</sequence>
<evidence type="ECO:0000313" key="2">
    <source>
        <dbReference type="EMBL" id="MBB6471613.1"/>
    </source>
</evidence>
<dbReference type="EMBL" id="JACHIU010000001">
    <property type="protein sequence ID" value="MBB6471613.1"/>
    <property type="molecule type" value="Genomic_DNA"/>
</dbReference>
<protein>
    <submittedName>
        <fullName evidence="2">Uncharacterized protein</fullName>
    </submittedName>
</protein>
<dbReference type="Proteomes" id="UP000555564">
    <property type="component" value="Unassembled WGS sequence"/>
</dbReference>
<name>A0A7X0ICU7_9ACTN</name>
<keyword evidence="3" id="KW-1185">Reference proteome</keyword>
<feature type="region of interest" description="Disordered" evidence="1">
    <location>
        <begin position="1"/>
        <end position="26"/>
    </location>
</feature>
<gene>
    <name evidence="2" type="ORF">BJ992_001044</name>
</gene>
<evidence type="ECO:0000313" key="3">
    <source>
        <dbReference type="Proteomes" id="UP000555564"/>
    </source>
</evidence>
<comment type="caution">
    <text evidence="2">The sequence shown here is derived from an EMBL/GenBank/DDBJ whole genome shotgun (WGS) entry which is preliminary data.</text>
</comment>
<reference evidence="2 3" key="1">
    <citation type="submission" date="2020-08" db="EMBL/GenBank/DDBJ databases">
        <title>Sequencing the genomes of 1000 actinobacteria strains.</title>
        <authorList>
            <person name="Klenk H.-P."/>
        </authorList>
    </citation>
    <scope>NUCLEOTIDE SEQUENCE [LARGE SCALE GENOMIC DNA]</scope>
    <source>
        <strain evidence="2 3">DSM 44936</strain>
    </source>
</reference>
<dbReference type="AlphaFoldDB" id="A0A7X0ICU7"/>
<organism evidence="2 3">
    <name type="scientific">Sphaerisporangium rubeum</name>
    <dbReference type="NCBI Taxonomy" id="321317"/>
    <lineage>
        <taxon>Bacteria</taxon>
        <taxon>Bacillati</taxon>
        <taxon>Actinomycetota</taxon>
        <taxon>Actinomycetes</taxon>
        <taxon>Streptosporangiales</taxon>
        <taxon>Streptosporangiaceae</taxon>
        <taxon>Sphaerisporangium</taxon>
    </lineage>
</organism>
<proteinExistence type="predicted"/>
<accession>A0A7X0ICU7</accession>